<dbReference type="Proteomes" id="UP000265566">
    <property type="component" value="Chromosome 5"/>
</dbReference>
<organism evidence="2">
    <name type="scientific">Medicago truncatula</name>
    <name type="common">Barrel medic</name>
    <name type="synonym">Medicago tribuloides</name>
    <dbReference type="NCBI Taxonomy" id="3880"/>
    <lineage>
        <taxon>Eukaryota</taxon>
        <taxon>Viridiplantae</taxon>
        <taxon>Streptophyta</taxon>
        <taxon>Embryophyta</taxon>
        <taxon>Tracheophyta</taxon>
        <taxon>Spermatophyta</taxon>
        <taxon>Magnoliopsida</taxon>
        <taxon>eudicotyledons</taxon>
        <taxon>Gunneridae</taxon>
        <taxon>Pentapetalae</taxon>
        <taxon>rosids</taxon>
        <taxon>fabids</taxon>
        <taxon>Fabales</taxon>
        <taxon>Fabaceae</taxon>
        <taxon>Papilionoideae</taxon>
        <taxon>50 kb inversion clade</taxon>
        <taxon>NPAAA clade</taxon>
        <taxon>Hologalegina</taxon>
        <taxon>IRL clade</taxon>
        <taxon>Trifolieae</taxon>
        <taxon>Medicago</taxon>
    </lineage>
</organism>
<keyword evidence="1" id="KW-0472">Membrane</keyword>
<name>A0A396HZ63_MEDTR</name>
<accession>A0A396HZ63</accession>
<dbReference type="EMBL" id="PSQE01000005">
    <property type="protein sequence ID" value="RHN57234.1"/>
    <property type="molecule type" value="Genomic_DNA"/>
</dbReference>
<evidence type="ECO:0008006" key="3">
    <source>
        <dbReference type="Google" id="ProtNLM"/>
    </source>
</evidence>
<gene>
    <name evidence="2" type="ORF">MtrunA17_Chr5g0438161</name>
</gene>
<feature type="transmembrane region" description="Helical" evidence="1">
    <location>
        <begin position="20"/>
        <end position="39"/>
    </location>
</feature>
<evidence type="ECO:0000256" key="1">
    <source>
        <dbReference type="SAM" id="Phobius"/>
    </source>
</evidence>
<keyword evidence="1" id="KW-0812">Transmembrane</keyword>
<evidence type="ECO:0000313" key="2">
    <source>
        <dbReference type="EMBL" id="RHN57234.1"/>
    </source>
</evidence>
<proteinExistence type="predicted"/>
<sequence>MFEYVYVKVSLMSVKKMFKIFIITFSSPNMHLMWCSWRNQVVEKVMYVQQLMHFVLFVSMYFF</sequence>
<reference evidence="2" key="1">
    <citation type="journal article" date="2018" name="Nat. Plants">
        <title>Whole-genome landscape of Medicago truncatula symbiotic genes.</title>
        <authorList>
            <person name="Pecrix Y."/>
            <person name="Gamas P."/>
            <person name="Carrere S."/>
        </authorList>
    </citation>
    <scope>NUCLEOTIDE SEQUENCE</scope>
    <source>
        <tissue evidence="2">Leaves</tissue>
    </source>
</reference>
<keyword evidence="1" id="KW-1133">Transmembrane helix</keyword>
<comment type="caution">
    <text evidence="2">The sequence shown here is derived from an EMBL/GenBank/DDBJ whole genome shotgun (WGS) entry which is preliminary data.</text>
</comment>
<dbReference type="Gramene" id="rna32746">
    <property type="protein sequence ID" value="RHN57234.1"/>
    <property type="gene ID" value="gene32746"/>
</dbReference>
<protein>
    <recommendedName>
        <fullName evidence="3">Transmembrane protein</fullName>
    </recommendedName>
</protein>
<dbReference type="AlphaFoldDB" id="A0A396HZ63"/>